<dbReference type="EMBL" id="QKZQ01000010">
    <property type="protein sequence ID" value="PZX41927.1"/>
    <property type="molecule type" value="Genomic_DNA"/>
</dbReference>
<comment type="subcellular location">
    <subcellularLocation>
        <location evidence="1">Membrane</location>
    </subcellularLocation>
</comment>
<evidence type="ECO:0000256" key="5">
    <source>
        <dbReference type="SAM" id="Phobius"/>
    </source>
</evidence>
<dbReference type="InterPro" id="IPR010920">
    <property type="entry name" value="LSM_dom_sf"/>
</dbReference>
<proteinExistence type="predicted"/>
<evidence type="ECO:0000256" key="2">
    <source>
        <dbReference type="ARBA" id="ARBA00022692"/>
    </source>
</evidence>
<reference evidence="7 8" key="1">
    <citation type="submission" date="2018-06" db="EMBL/GenBank/DDBJ databases">
        <title>Genomic Encyclopedia of Archaeal and Bacterial Type Strains, Phase II (KMG-II): from individual species to whole genera.</title>
        <authorList>
            <person name="Goeker M."/>
        </authorList>
    </citation>
    <scope>NUCLEOTIDE SEQUENCE [LARGE SCALE GENOMIC DNA]</scope>
    <source>
        <strain evidence="7 8">DSM 13087</strain>
    </source>
</reference>
<dbReference type="Gene3D" id="1.10.287.1260">
    <property type="match status" value="1"/>
</dbReference>
<accession>A0A2W7QCW9</accession>
<keyword evidence="4 5" id="KW-0472">Membrane</keyword>
<evidence type="ECO:0000256" key="3">
    <source>
        <dbReference type="ARBA" id="ARBA00022989"/>
    </source>
</evidence>
<dbReference type="InterPro" id="IPR023408">
    <property type="entry name" value="MscS_beta-dom_sf"/>
</dbReference>
<name>A0A2W7QCW9_9RHOB</name>
<dbReference type="Proteomes" id="UP000249364">
    <property type="component" value="Unassembled WGS sequence"/>
</dbReference>
<dbReference type="OrthoDB" id="9792218at2"/>
<feature type="transmembrane region" description="Helical" evidence="5">
    <location>
        <begin position="6"/>
        <end position="28"/>
    </location>
</feature>
<dbReference type="STRING" id="121821.GCA_001870675_03182"/>
<dbReference type="PANTHER" id="PTHR30566">
    <property type="entry name" value="YNAI-RELATED MECHANOSENSITIVE ION CHANNEL"/>
    <property type="match status" value="1"/>
</dbReference>
<organism evidence="7 8">
    <name type="scientific">Roseinatronobacter thiooxidans</name>
    <dbReference type="NCBI Taxonomy" id="121821"/>
    <lineage>
        <taxon>Bacteria</taxon>
        <taxon>Pseudomonadati</taxon>
        <taxon>Pseudomonadota</taxon>
        <taxon>Alphaproteobacteria</taxon>
        <taxon>Rhodobacterales</taxon>
        <taxon>Paracoccaceae</taxon>
        <taxon>Roseinatronobacter</taxon>
    </lineage>
</organism>
<protein>
    <submittedName>
        <fullName evidence="7">Small-conductance mechanosensitive channel</fullName>
    </submittedName>
</protein>
<feature type="transmembrane region" description="Helical" evidence="5">
    <location>
        <begin position="75"/>
        <end position="97"/>
    </location>
</feature>
<evidence type="ECO:0000313" key="8">
    <source>
        <dbReference type="Proteomes" id="UP000249364"/>
    </source>
</evidence>
<dbReference type="InterPro" id="IPR006685">
    <property type="entry name" value="MscS_channel_2nd"/>
</dbReference>
<keyword evidence="8" id="KW-1185">Reference proteome</keyword>
<feature type="domain" description="Mechanosensitive ion channel MscS" evidence="6">
    <location>
        <begin position="176"/>
        <end position="242"/>
    </location>
</feature>
<dbReference type="Gene3D" id="2.30.30.60">
    <property type="match status" value="1"/>
</dbReference>
<feature type="transmembrane region" description="Helical" evidence="5">
    <location>
        <begin position="154"/>
        <end position="173"/>
    </location>
</feature>
<dbReference type="GO" id="GO:0016020">
    <property type="term" value="C:membrane"/>
    <property type="evidence" value="ECO:0007669"/>
    <property type="project" value="UniProtKB-SubCell"/>
</dbReference>
<gene>
    <name evidence="7" type="ORF">LY56_02218</name>
</gene>
<evidence type="ECO:0000256" key="4">
    <source>
        <dbReference type="ARBA" id="ARBA00023136"/>
    </source>
</evidence>
<dbReference type="AlphaFoldDB" id="A0A2W7QCW9"/>
<dbReference type="SUPFAM" id="SSF50182">
    <property type="entry name" value="Sm-like ribonucleoproteins"/>
    <property type="match status" value="1"/>
</dbReference>
<evidence type="ECO:0000259" key="6">
    <source>
        <dbReference type="Pfam" id="PF00924"/>
    </source>
</evidence>
<dbReference type="RefSeq" id="WP_071470973.1">
    <property type="nucleotide sequence ID" value="NZ_MEHT01000046.1"/>
</dbReference>
<sequence>MSPWTISLALVISAFLASWVVHAAIYRLSMHLLSRREEYWRALLRQTKGPARLTLTILALTGAVVSAPLDPRHEAVAGHLLLIGIILCLVWVVRTAMDIWLSMHLRRYRTDVADNLAARKHVTQSRILQRVADTLLLVLGAGAVTMTFEGARQIGISILASAGAAGIVLGFALQPIMRNLFAGIQLAITQPIRMDDAVIVQGEWGNIEEISSSYVVIRIWDKRRLVVPLTYFIEQPFENWTREDATLIGTVMIYLDYSVRVEDIRETVAAFLNQNPLWDRDVFAVQVTDFREFVMEIRILATASSAPRVFDLRCEIREHLARYLQETYPESLPRLRGSFEMASTEK</sequence>
<dbReference type="GO" id="GO:0008381">
    <property type="term" value="F:mechanosensitive monoatomic ion channel activity"/>
    <property type="evidence" value="ECO:0007669"/>
    <property type="project" value="UniProtKB-ARBA"/>
</dbReference>
<evidence type="ECO:0000313" key="7">
    <source>
        <dbReference type="EMBL" id="PZX41927.1"/>
    </source>
</evidence>
<dbReference type="Pfam" id="PF00924">
    <property type="entry name" value="MS_channel_2nd"/>
    <property type="match status" value="1"/>
</dbReference>
<dbReference type="PANTHER" id="PTHR30566:SF25">
    <property type="entry name" value="INNER MEMBRANE PROTEIN"/>
    <property type="match status" value="1"/>
</dbReference>
<keyword evidence="2 5" id="KW-0812">Transmembrane</keyword>
<comment type="caution">
    <text evidence="7">The sequence shown here is derived from an EMBL/GenBank/DDBJ whole genome shotgun (WGS) entry which is preliminary data.</text>
</comment>
<keyword evidence="3 5" id="KW-1133">Transmembrane helix</keyword>
<feature type="transmembrane region" description="Helical" evidence="5">
    <location>
        <begin position="49"/>
        <end position="69"/>
    </location>
</feature>
<evidence type="ECO:0000256" key="1">
    <source>
        <dbReference type="ARBA" id="ARBA00004370"/>
    </source>
</evidence>